<dbReference type="NCBIfam" id="TIGR00634">
    <property type="entry name" value="recN"/>
    <property type="match status" value="1"/>
</dbReference>
<evidence type="ECO:0000313" key="12">
    <source>
        <dbReference type="EMBL" id="EMS71942.1"/>
    </source>
</evidence>
<dbReference type="CDD" id="cd03241">
    <property type="entry name" value="ABC_RecN"/>
    <property type="match status" value="2"/>
</dbReference>
<keyword evidence="7 9" id="KW-0234">DNA repair</keyword>
<dbReference type="InterPro" id="IPR003395">
    <property type="entry name" value="RecF/RecN/SMC_N"/>
</dbReference>
<dbReference type="STRING" id="1195236.CTER_2134"/>
<sequence length="568" mass="63649">MLTQLDIQNIALIDRLNLEIGQGLNVLTGETGAGKSILIDSINAVLGERVSRDLIRTGKDKAIIEAVFQYENAGIDRILEETGIDRDEGNIILSREISLSGKNTCRINGRLVNVSMLKQIGELLLDIHGQHDNQSLLKTETHIDLLDAFGGKAVERVKTEYLELYAQYKNIKSKLHLLAGDKGEMARRMDMLNFQIDEIKNARLKKGEDESLTAKRQVLANSEKIMNSIVSAYELLNEGSDTGGKSVLYNSNKALQELASVLKYDPELNSISEKLESVIYQLEDICEELRSRREADEYNPDELMSIDERLDIITRLKRKYGSTLEDVMDFLDRSRREYEELLQSESLVEELNKQLASLSQKLYESAEKLNTEREKAAVVLEKNITAELENLEMKNSSFKVELSFNKEEKYFSKNGLNSAEFLISSNAGEPLKPLSRIASGGEMSRIMLAIKTILANVDAIPTLIFDEIDTGISGKAAQKVGEKLSYISRTHQVLCVTHLSQLACMADNHLYIEKNSDGENTYTTVRKLDHKGRVQEIARIIGGSDITALALKHSEELIEAAGLFKKKS</sequence>
<dbReference type="InterPro" id="IPR027417">
    <property type="entry name" value="P-loop_NTPase"/>
</dbReference>
<gene>
    <name evidence="12" type="ORF">CTER_2134</name>
</gene>
<dbReference type="FunFam" id="3.40.50.300:FF:000356">
    <property type="entry name" value="DNA repair protein RecN"/>
    <property type="match status" value="1"/>
</dbReference>
<dbReference type="GO" id="GO:0006310">
    <property type="term" value="P:DNA recombination"/>
    <property type="evidence" value="ECO:0007669"/>
    <property type="project" value="InterPro"/>
</dbReference>
<dbReference type="InterPro" id="IPR004604">
    <property type="entry name" value="DNA_recomb/repair_RecN"/>
</dbReference>
<evidence type="ECO:0000256" key="5">
    <source>
        <dbReference type="ARBA" id="ARBA00022763"/>
    </source>
</evidence>
<dbReference type="Pfam" id="PF02463">
    <property type="entry name" value="SMC_N"/>
    <property type="match status" value="1"/>
</dbReference>
<keyword evidence="4" id="KW-0547">Nucleotide-binding</keyword>
<dbReference type="RefSeq" id="WP_004625697.1">
    <property type="nucleotide sequence ID" value="NZ_AORV01000032.1"/>
</dbReference>
<dbReference type="Proteomes" id="UP000014155">
    <property type="component" value="Unassembled WGS sequence"/>
</dbReference>
<accession>S0FJK6</accession>
<evidence type="ECO:0000256" key="4">
    <source>
        <dbReference type="ARBA" id="ARBA00022741"/>
    </source>
</evidence>
<dbReference type="PATRIC" id="fig|1195236.3.peg.2437"/>
<evidence type="ECO:0000256" key="2">
    <source>
        <dbReference type="ARBA" id="ARBA00009441"/>
    </source>
</evidence>
<dbReference type="Gene3D" id="3.40.50.300">
    <property type="entry name" value="P-loop containing nucleotide triphosphate hydrolases"/>
    <property type="match status" value="2"/>
</dbReference>
<evidence type="ECO:0000256" key="6">
    <source>
        <dbReference type="ARBA" id="ARBA00022840"/>
    </source>
</evidence>
<dbReference type="eggNOG" id="COG0497">
    <property type="taxonomic scope" value="Bacteria"/>
</dbReference>
<feature type="coiled-coil region" evidence="10">
    <location>
        <begin position="341"/>
        <end position="401"/>
    </location>
</feature>
<evidence type="ECO:0000256" key="8">
    <source>
        <dbReference type="ARBA" id="ARBA00033408"/>
    </source>
</evidence>
<evidence type="ECO:0000256" key="10">
    <source>
        <dbReference type="SAM" id="Coils"/>
    </source>
</evidence>
<dbReference type="EMBL" id="AORV01000032">
    <property type="protein sequence ID" value="EMS71942.1"/>
    <property type="molecule type" value="Genomic_DNA"/>
</dbReference>
<evidence type="ECO:0000256" key="7">
    <source>
        <dbReference type="ARBA" id="ARBA00023204"/>
    </source>
</evidence>
<keyword evidence="10" id="KW-0175">Coiled coil</keyword>
<dbReference type="FunFam" id="3.40.50.300:FF:000319">
    <property type="entry name" value="DNA repair protein RecN"/>
    <property type="match status" value="1"/>
</dbReference>
<evidence type="ECO:0000259" key="11">
    <source>
        <dbReference type="Pfam" id="PF02463"/>
    </source>
</evidence>
<dbReference type="GO" id="GO:0005524">
    <property type="term" value="F:ATP binding"/>
    <property type="evidence" value="ECO:0007669"/>
    <property type="project" value="UniProtKB-KW"/>
</dbReference>
<evidence type="ECO:0000313" key="13">
    <source>
        <dbReference type="Proteomes" id="UP000014155"/>
    </source>
</evidence>
<keyword evidence="5 9" id="KW-0227">DNA damage</keyword>
<comment type="function">
    <text evidence="1 9">May be involved in recombinational repair of damaged DNA.</text>
</comment>
<dbReference type="GO" id="GO:0009432">
    <property type="term" value="P:SOS response"/>
    <property type="evidence" value="ECO:0007669"/>
    <property type="project" value="TreeGrafter"/>
</dbReference>
<dbReference type="PIRSF" id="PIRSF003128">
    <property type="entry name" value="RecN"/>
    <property type="match status" value="1"/>
</dbReference>
<evidence type="ECO:0000256" key="1">
    <source>
        <dbReference type="ARBA" id="ARBA00003618"/>
    </source>
</evidence>
<comment type="caution">
    <text evidence="12">The sequence shown here is derived from an EMBL/GenBank/DDBJ whole genome shotgun (WGS) entry which is preliminary data.</text>
</comment>
<dbReference type="SUPFAM" id="SSF52540">
    <property type="entry name" value="P-loop containing nucleoside triphosphate hydrolases"/>
    <property type="match status" value="2"/>
</dbReference>
<keyword evidence="6" id="KW-0067">ATP-binding</keyword>
<evidence type="ECO:0000256" key="3">
    <source>
        <dbReference type="ARBA" id="ARBA00021315"/>
    </source>
</evidence>
<dbReference type="PANTHER" id="PTHR11059">
    <property type="entry name" value="DNA REPAIR PROTEIN RECN"/>
    <property type="match status" value="1"/>
</dbReference>
<reference evidence="12 13" key="1">
    <citation type="journal article" date="2013" name="Genome Announc.">
        <title>Draft Genome Sequence of the Cellulolytic, Mesophilic, Anaerobic Bacterium Clostridium termitidis Strain CT1112 (DSM 5398).</title>
        <authorList>
            <person name="Lal S."/>
            <person name="Ramachandran U."/>
            <person name="Zhang X."/>
            <person name="Munir R."/>
            <person name="Sparling R."/>
            <person name="Levin D.B."/>
        </authorList>
    </citation>
    <scope>NUCLEOTIDE SEQUENCE [LARGE SCALE GENOMIC DNA]</scope>
    <source>
        <strain evidence="12 13">CT1112</strain>
    </source>
</reference>
<keyword evidence="13" id="KW-1185">Reference proteome</keyword>
<protein>
    <recommendedName>
        <fullName evidence="3 9">DNA repair protein RecN</fullName>
    </recommendedName>
    <alternativeName>
        <fullName evidence="8 9">Recombination protein N</fullName>
    </alternativeName>
</protein>
<dbReference type="PANTHER" id="PTHR11059:SF0">
    <property type="entry name" value="DNA REPAIR PROTEIN RECN"/>
    <property type="match status" value="1"/>
</dbReference>
<proteinExistence type="inferred from homology"/>
<feature type="domain" description="RecF/RecN/SMC N-terminal" evidence="11">
    <location>
        <begin position="2"/>
        <end position="518"/>
    </location>
</feature>
<dbReference type="AlphaFoldDB" id="S0FJK6"/>
<dbReference type="GO" id="GO:0043590">
    <property type="term" value="C:bacterial nucleoid"/>
    <property type="evidence" value="ECO:0007669"/>
    <property type="project" value="TreeGrafter"/>
</dbReference>
<evidence type="ECO:0000256" key="9">
    <source>
        <dbReference type="PIRNR" id="PIRNR003128"/>
    </source>
</evidence>
<organism evidence="12 13">
    <name type="scientific">Ruminiclostridium cellobioparum subsp. termitidis CT1112</name>
    <dbReference type="NCBI Taxonomy" id="1195236"/>
    <lineage>
        <taxon>Bacteria</taxon>
        <taxon>Bacillati</taxon>
        <taxon>Bacillota</taxon>
        <taxon>Clostridia</taxon>
        <taxon>Eubacteriales</taxon>
        <taxon>Oscillospiraceae</taxon>
        <taxon>Ruminiclostridium</taxon>
    </lineage>
</organism>
<name>S0FJK6_RUMCE</name>
<dbReference type="GO" id="GO:0006281">
    <property type="term" value="P:DNA repair"/>
    <property type="evidence" value="ECO:0007669"/>
    <property type="project" value="UniProtKB-KW"/>
</dbReference>
<dbReference type="NCBIfam" id="NF008121">
    <property type="entry name" value="PRK10869.1"/>
    <property type="match status" value="1"/>
</dbReference>
<comment type="similarity">
    <text evidence="2 9">Belongs to the RecN family.</text>
</comment>